<gene>
    <name evidence="2" type="ORF">KASA_0K02068G</name>
</gene>
<feature type="compositionally biased region" description="Basic and acidic residues" evidence="1">
    <location>
        <begin position="8"/>
        <end position="19"/>
    </location>
</feature>
<organism evidence="2 3">
    <name type="scientific">Maudiozyma saulgeensis</name>
    <dbReference type="NCBI Taxonomy" id="1789683"/>
    <lineage>
        <taxon>Eukaryota</taxon>
        <taxon>Fungi</taxon>
        <taxon>Dikarya</taxon>
        <taxon>Ascomycota</taxon>
        <taxon>Saccharomycotina</taxon>
        <taxon>Saccharomycetes</taxon>
        <taxon>Saccharomycetales</taxon>
        <taxon>Saccharomycetaceae</taxon>
        <taxon>Maudiozyma</taxon>
    </lineage>
</organism>
<reference evidence="2 3" key="1">
    <citation type="submission" date="2017-04" db="EMBL/GenBank/DDBJ databases">
        <authorList>
            <person name="Afonso C.L."/>
            <person name="Miller P.J."/>
            <person name="Scott M.A."/>
            <person name="Spackman E."/>
            <person name="Goraichik I."/>
            <person name="Dimitrov K.M."/>
            <person name="Suarez D.L."/>
            <person name="Swayne D.E."/>
        </authorList>
    </citation>
    <scope>NUCLEOTIDE SEQUENCE [LARGE SCALE GENOMIC DNA]</scope>
</reference>
<evidence type="ECO:0000256" key="1">
    <source>
        <dbReference type="SAM" id="MobiDB-lite"/>
    </source>
</evidence>
<protein>
    <submittedName>
        <fullName evidence="2">Uncharacterized protein</fullName>
    </submittedName>
</protein>
<feature type="compositionally biased region" description="Polar residues" evidence="1">
    <location>
        <begin position="70"/>
        <end position="116"/>
    </location>
</feature>
<dbReference type="Proteomes" id="UP000196158">
    <property type="component" value="Unassembled WGS sequence"/>
</dbReference>
<dbReference type="EMBL" id="FXLY01000008">
    <property type="protein sequence ID" value="SMN21538.1"/>
    <property type="molecule type" value="Genomic_DNA"/>
</dbReference>
<keyword evidence="3" id="KW-1185">Reference proteome</keyword>
<evidence type="ECO:0000313" key="2">
    <source>
        <dbReference type="EMBL" id="SMN21538.1"/>
    </source>
</evidence>
<feature type="compositionally biased region" description="Low complexity" evidence="1">
    <location>
        <begin position="133"/>
        <end position="142"/>
    </location>
</feature>
<evidence type="ECO:0000313" key="3">
    <source>
        <dbReference type="Proteomes" id="UP000196158"/>
    </source>
</evidence>
<proteinExistence type="predicted"/>
<dbReference type="AlphaFoldDB" id="A0A1X7R780"/>
<accession>A0A1X7R780</accession>
<dbReference type="OrthoDB" id="4069206at2759"/>
<sequence>MSNLLNKVQEKLPGHHKKEEEEENNPSSQNRGNQQRNQGFNTADDSQVPSGMRGNDFTTSQQEEGYGNTGRKNNMSQQDWNTNQEAQFGSNQLESGTYGTSGGQRTSGMGMGSNTMNDEEDDDQYGGDRQQRTTRSSGRRQQNMGNMDNEGDW</sequence>
<name>A0A1X7R780_9SACH</name>
<feature type="region of interest" description="Disordered" evidence="1">
    <location>
        <begin position="1"/>
        <end position="153"/>
    </location>
</feature>
<feature type="compositionally biased region" description="Low complexity" evidence="1">
    <location>
        <begin position="25"/>
        <end position="41"/>
    </location>
</feature>